<keyword evidence="6" id="KW-1185">Reference proteome</keyword>
<dbReference type="CDD" id="cd00167">
    <property type="entry name" value="SANT"/>
    <property type="match status" value="1"/>
</dbReference>
<dbReference type="Pfam" id="PF00249">
    <property type="entry name" value="Myb_DNA-binding"/>
    <property type="match status" value="1"/>
</dbReference>
<feature type="compositionally biased region" description="Low complexity" evidence="2">
    <location>
        <begin position="1216"/>
        <end position="1234"/>
    </location>
</feature>
<reference evidence="5 6" key="1">
    <citation type="submission" date="2013-11" db="EMBL/GenBank/DDBJ databases">
        <title>Genome sequencing of Stegodyphus mimosarum.</title>
        <authorList>
            <person name="Bechsgaard J."/>
        </authorList>
    </citation>
    <scope>NUCLEOTIDE SEQUENCE [LARGE SCALE GENOMIC DNA]</scope>
</reference>
<evidence type="ECO:0000313" key="5">
    <source>
        <dbReference type="EMBL" id="KFM59963.1"/>
    </source>
</evidence>
<dbReference type="PROSITE" id="PS50090">
    <property type="entry name" value="MYB_LIKE"/>
    <property type="match status" value="1"/>
</dbReference>
<evidence type="ECO:0000259" key="4">
    <source>
        <dbReference type="PROSITE" id="PS51294"/>
    </source>
</evidence>
<dbReference type="Proteomes" id="UP000054359">
    <property type="component" value="Unassembled WGS sequence"/>
</dbReference>
<dbReference type="OMA" id="HCRKDVA"/>
<dbReference type="Gene3D" id="1.10.10.60">
    <property type="entry name" value="Homeodomain-like"/>
    <property type="match status" value="1"/>
</dbReference>
<dbReference type="InterPro" id="IPR017930">
    <property type="entry name" value="Myb_dom"/>
</dbReference>
<organism evidence="5 6">
    <name type="scientific">Stegodyphus mimosarum</name>
    <name type="common">African social velvet spider</name>
    <dbReference type="NCBI Taxonomy" id="407821"/>
    <lineage>
        <taxon>Eukaryota</taxon>
        <taxon>Metazoa</taxon>
        <taxon>Ecdysozoa</taxon>
        <taxon>Arthropoda</taxon>
        <taxon>Chelicerata</taxon>
        <taxon>Arachnida</taxon>
        <taxon>Araneae</taxon>
        <taxon>Araneomorphae</taxon>
        <taxon>Entelegynae</taxon>
        <taxon>Eresoidea</taxon>
        <taxon>Eresidae</taxon>
        <taxon>Stegodyphus</taxon>
    </lineage>
</organism>
<dbReference type="InterPro" id="IPR053078">
    <property type="entry name" value="TTF1-like"/>
</dbReference>
<feature type="domain" description="Myb-like" evidence="3">
    <location>
        <begin position="1412"/>
        <end position="1474"/>
    </location>
</feature>
<protein>
    <submittedName>
        <fullName evidence="5">Cyclin-D-binding Myb-like transcription factor 1</fullName>
    </submittedName>
</protein>
<dbReference type="InterPro" id="IPR009057">
    <property type="entry name" value="Homeodomain-like_sf"/>
</dbReference>
<feature type="compositionally biased region" description="Polar residues" evidence="2">
    <location>
        <begin position="1206"/>
        <end position="1215"/>
    </location>
</feature>
<feature type="region of interest" description="Disordered" evidence="2">
    <location>
        <begin position="173"/>
        <end position="198"/>
    </location>
</feature>
<dbReference type="SUPFAM" id="SSF46689">
    <property type="entry name" value="Homeodomain-like"/>
    <property type="match status" value="2"/>
</dbReference>
<dbReference type="EMBL" id="KK113363">
    <property type="protein sequence ID" value="KFM59963.1"/>
    <property type="molecule type" value="Genomic_DNA"/>
</dbReference>
<feature type="non-terminal residue" evidence="5">
    <location>
        <position position="1571"/>
    </location>
</feature>
<dbReference type="OrthoDB" id="5812619at2759"/>
<dbReference type="SMART" id="SM00717">
    <property type="entry name" value="SANT"/>
    <property type="match status" value="3"/>
</dbReference>
<dbReference type="PANTHER" id="PTHR46760:SF1">
    <property type="entry name" value="TRANSCRIPTION TERMINATION FACTOR 1"/>
    <property type="match status" value="1"/>
</dbReference>
<proteinExistence type="predicted"/>
<comment type="subcellular location">
    <subcellularLocation>
        <location evidence="1">Nucleus</location>
    </subcellularLocation>
</comment>
<evidence type="ECO:0000256" key="2">
    <source>
        <dbReference type="SAM" id="MobiDB-lite"/>
    </source>
</evidence>
<dbReference type="GO" id="GO:0003682">
    <property type="term" value="F:chromatin binding"/>
    <property type="evidence" value="ECO:0007669"/>
    <property type="project" value="TreeGrafter"/>
</dbReference>
<sequence length="1571" mass="180297">MRNHNKYSEDVDTVNDMYKDCLDCAAEIKCQESSDILDESFRVLSNKQSTDIISSEVISGINKRKHKKKSKEYELNSATRVKQTFLNSIGTINMLQSYPGAVTEAEKQRKSKEYKLNVTSREKQTFLDSIKTVNMFQSYSNAVRETKCQTVSNFQNEDSALCDIKQSKGIADFSEDTSRKNKRKKHKNNSLENRDLSKNLGSKHCDSIDEYLNQNLDSLSKEKKIQYVNDKTLDDHGEANECKTEVKCKKNLGLTNCSNNNDFAWENSDFTLTETDVYLKKKQKKCHTEKHEYHEGEDIFITNSKKGLLTKKPFSDNVSRIHFINQSNSDSVEEFSCITAETANVDICKLHTEDVKASNGNINENLLNLVQIASDGNKKKHKKKSKKKKPDDNISMKSFHSDILNDSSDYALTESSVKRKKHSKKDRSCNDDEIFECDVNNIERNETSDIQNENLDRYSVQLHTDKGRKKKRLHVMDVTNSDIKYGKEELEHEQGTKAGDSFSQLQLISTNNSCKKKKHKRDKFNNYMNDTAEIIQETPDDLPSLKINENNCKRKTVSVNNCSSDANGTFDDLYISPDIILVEIDAEGKNSACDISHKNKSNKTCHNALNDSFQDTVEIPAGLKVGKHSKHRMESAENVVKELNSAFQLFDAVKVNNNNHSGTKHKNDEVKSSISDMSESLKNYEYDTCDKGIMLSSSVKKKKRYHTENSEYLKDINSKERENRFTSHGNQFLSKEKLNSKKHFSNDVSAIHYVHQTNSGTTTELLSARAETEHLDKLHVNNINGNEDVSNIWKIVSDGSKRKKHKKKHKKNKLDENVSLKNFQSKLLNDNNESDCALMINHCVSKQKHTKRHFSYNEVDETECSMNANEGNKVSDIQNEDLNKSYTDKGIRKKQLNFMNAVNEKFNEACSVNDEIISNIIPLERNDLEYQKQEIRYGDKNGTGDSFSDLHLVSANNSCHKKRKKHKLENYVNNTTEVIQKSSALYDLSSLETNESYSKRSQISVNNCSKDSSETVNELYISSDSNLAEKHSRDSSRYGSGTSYNIALGGNFHYVTETGVPELTTAKNSKHKMKTGKNAVKEFNFTYQQIGASLSKNIHAETQCKDNEPNSSTSQVSNVLKNNECDTSNKSALLSSSIMTVNNKIHKSRRKHSKLKVSENTNISDVHSFGTVPDVNSNIEASSNYDECETYSVKSFDDETKNALNKSISEENNIPSNTDNSSTDSSSEENFSFDPYSKPNSFLSVQLDTSEDPLDFEPPLLHERGSVCRLSDEKIKLLESQGVKIKSGRWSKEEVSILTRNYKEFIEKFGVDDPFLLFGISQYERNGEVQKFLRAKHFYVRLGKGLNDRTLKSVYQKARHLFNPMKRSDRYGEVEISKLSQVHSVTGNKWEKIGVVLRRDGNSCRDTYRWYKKKVNKGKWTQEEESNLIKAIEKVTGTTNFSSDKLIHVAWEKVAQLVPTRNSAQCEKHFRESLAWTCDPTLRQKWDRICYEKLIYILKNENYIKDETEIDWRKIHESFRYCAPSYAFVRKKWHKLKSKIPDFKERNFRRIVHLLYKNYDECKLFLKSKNM</sequence>
<dbReference type="GO" id="GO:0006363">
    <property type="term" value="P:termination of RNA polymerase I transcription"/>
    <property type="evidence" value="ECO:0007669"/>
    <property type="project" value="TreeGrafter"/>
</dbReference>
<evidence type="ECO:0000256" key="1">
    <source>
        <dbReference type="ARBA" id="ARBA00004123"/>
    </source>
</evidence>
<gene>
    <name evidence="5" type="ORF">X975_14873</name>
</gene>
<feature type="region of interest" description="Disordered" evidence="2">
    <location>
        <begin position="374"/>
        <end position="400"/>
    </location>
</feature>
<dbReference type="GO" id="GO:0005730">
    <property type="term" value="C:nucleolus"/>
    <property type="evidence" value="ECO:0007669"/>
    <property type="project" value="TreeGrafter"/>
</dbReference>
<evidence type="ECO:0000259" key="3">
    <source>
        <dbReference type="PROSITE" id="PS50090"/>
    </source>
</evidence>
<evidence type="ECO:0000313" key="6">
    <source>
        <dbReference type="Proteomes" id="UP000054359"/>
    </source>
</evidence>
<feature type="region of interest" description="Disordered" evidence="2">
    <location>
        <begin position="1206"/>
        <end position="1237"/>
    </location>
</feature>
<name>A0A087T4C4_STEMI</name>
<feature type="compositionally biased region" description="Basic residues" evidence="2">
    <location>
        <begin position="378"/>
        <end position="388"/>
    </location>
</feature>
<feature type="domain" description="HTH myb-type" evidence="4">
    <location>
        <begin position="1412"/>
        <end position="1478"/>
    </location>
</feature>
<dbReference type="PANTHER" id="PTHR46760">
    <property type="entry name" value="TRANSCRIPTION TERMINATION FACTOR 1"/>
    <property type="match status" value="1"/>
</dbReference>
<dbReference type="InterPro" id="IPR001005">
    <property type="entry name" value="SANT/Myb"/>
</dbReference>
<accession>A0A087T4C4</accession>
<dbReference type="PROSITE" id="PS51294">
    <property type="entry name" value="HTH_MYB"/>
    <property type="match status" value="1"/>
</dbReference>
<dbReference type="STRING" id="407821.A0A087T4C4"/>